<dbReference type="Proteomes" id="UP001164797">
    <property type="component" value="Segment"/>
</dbReference>
<evidence type="ECO:0000313" key="3">
    <source>
        <dbReference type="Proteomes" id="UP001164797"/>
    </source>
</evidence>
<evidence type="ECO:0000256" key="1">
    <source>
        <dbReference type="SAM" id="MobiDB-lite"/>
    </source>
</evidence>
<dbReference type="KEGG" id="vg:80019588"/>
<dbReference type="GeneID" id="80019588"/>
<reference evidence="2" key="1">
    <citation type="submission" date="2022-09" db="EMBL/GenBank/DDBJ databases">
        <authorList>
            <person name="Washington J.M."/>
            <person name="Situmorang M.A."/>
            <person name="Garlena R.A."/>
            <person name="Russell D.A."/>
            <person name="Jacobs-Sera D."/>
            <person name="Hatfull G.F."/>
        </authorList>
    </citation>
    <scope>NUCLEOTIDE SEQUENCE</scope>
</reference>
<protein>
    <submittedName>
        <fullName evidence="2">Tail assembly chaperone</fullName>
    </submittedName>
</protein>
<sequence>MTTNPKRNEPVAIFEHAPLPEGADVEKPEWALTADRIPLFEYTDEDGARVAVTMPAKPNPGLGLEFLRRGRKIGPELAISWLIEEAIGEEGYDRLVSELSEMPDPENGQKVLQAIGQRVQVVVMGGLDGPKSLIGTIVERMQEIMWTVDYEADIASDLSAFHRIDDPMTIDGPRYFSLAPRLAAYTGVIQARAVALREEERKGGSGAHSAAATASRVGSTPERPSRVGDEAVIAMLASEGWAEHTTEEG</sequence>
<dbReference type="RefSeq" id="YP_010754982.1">
    <property type="nucleotide sequence ID" value="NC_073466.1"/>
</dbReference>
<name>A0A9X9P5M9_9CAUD</name>
<organism evidence="2 3">
    <name type="scientific">Microbacterium phage OscarSo</name>
    <dbReference type="NCBI Taxonomy" id="2985324"/>
    <lineage>
        <taxon>Viruses</taxon>
        <taxon>Duplodnaviria</taxon>
        <taxon>Heunggongvirae</taxon>
        <taxon>Uroviricota</taxon>
        <taxon>Caudoviricetes</taxon>
        <taxon>Oscarsovirus</taxon>
        <taxon>Oscarsovirus oscarso</taxon>
    </lineage>
</organism>
<gene>
    <name evidence="2" type="primary">25</name>
    <name evidence="2" type="ORF">SEA_OSCARSO_25</name>
</gene>
<evidence type="ECO:0000313" key="2">
    <source>
        <dbReference type="EMBL" id="UYL87146.1"/>
    </source>
</evidence>
<dbReference type="EMBL" id="OP434449">
    <property type="protein sequence ID" value="UYL87146.1"/>
    <property type="molecule type" value="Genomic_DNA"/>
</dbReference>
<proteinExistence type="predicted"/>
<accession>A0A9X9P5M9</accession>
<feature type="region of interest" description="Disordered" evidence="1">
    <location>
        <begin position="200"/>
        <end position="228"/>
    </location>
</feature>
<keyword evidence="3" id="KW-1185">Reference proteome</keyword>